<reference evidence="6" key="1">
    <citation type="journal article" date="2016" name="Nat. Genet.">
        <title>A high-quality carrot genome assembly provides new insights into carotenoid accumulation and asterid genome evolution.</title>
        <authorList>
            <person name="Iorizzo M."/>
            <person name="Ellison S."/>
            <person name="Senalik D."/>
            <person name="Zeng P."/>
            <person name="Satapoomin P."/>
            <person name="Huang J."/>
            <person name="Bowman M."/>
            <person name="Iovene M."/>
            <person name="Sanseverino W."/>
            <person name="Cavagnaro P."/>
            <person name="Yildiz M."/>
            <person name="Macko-Podgorni A."/>
            <person name="Moranska E."/>
            <person name="Grzebelus E."/>
            <person name="Grzebelus D."/>
            <person name="Ashrafi H."/>
            <person name="Zheng Z."/>
            <person name="Cheng S."/>
            <person name="Spooner D."/>
            <person name="Van Deynze A."/>
            <person name="Simon P."/>
        </authorList>
    </citation>
    <scope>NUCLEOTIDE SEQUENCE [LARGE SCALE GENOMIC DNA]</scope>
    <source>
        <tissue evidence="6">Leaf</tissue>
    </source>
</reference>
<evidence type="ECO:0000259" key="5">
    <source>
        <dbReference type="PROSITE" id="PS51017"/>
    </source>
</evidence>
<evidence type="ECO:0000256" key="3">
    <source>
        <dbReference type="PROSITE-ProRule" id="PRU00357"/>
    </source>
</evidence>
<dbReference type="InterPro" id="IPR010402">
    <property type="entry name" value="CCT_domain"/>
</dbReference>
<dbReference type="EMBL" id="LNRQ01000001">
    <property type="protein sequence ID" value="KZN09179.1"/>
    <property type="molecule type" value="Genomic_DNA"/>
</dbReference>
<protein>
    <recommendedName>
        <fullName evidence="5">CCT domain-containing protein</fullName>
    </recommendedName>
</protein>
<feature type="region of interest" description="Disordered" evidence="4">
    <location>
        <begin position="65"/>
        <end position="92"/>
    </location>
</feature>
<dbReference type="InterPro" id="IPR045281">
    <property type="entry name" value="CONSTANS-like"/>
</dbReference>
<dbReference type="STRING" id="79200.A0A166GNZ9"/>
<organism evidence="6">
    <name type="scientific">Daucus carota subsp. sativus</name>
    <name type="common">Carrot</name>
    <dbReference type="NCBI Taxonomy" id="79200"/>
    <lineage>
        <taxon>Eukaryota</taxon>
        <taxon>Viridiplantae</taxon>
        <taxon>Streptophyta</taxon>
        <taxon>Embryophyta</taxon>
        <taxon>Tracheophyta</taxon>
        <taxon>Spermatophyta</taxon>
        <taxon>Magnoliopsida</taxon>
        <taxon>eudicotyledons</taxon>
        <taxon>Gunneridae</taxon>
        <taxon>Pentapetalae</taxon>
        <taxon>asterids</taxon>
        <taxon>campanulids</taxon>
        <taxon>Apiales</taxon>
        <taxon>Apiaceae</taxon>
        <taxon>Apioideae</taxon>
        <taxon>Scandiceae</taxon>
        <taxon>Daucinae</taxon>
        <taxon>Daucus</taxon>
        <taxon>Daucus sect. Daucus</taxon>
    </lineage>
</organism>
<dbReference type="AlphaFoldDB" id="A0A166GNZ9"/>
<dbReference type="GO" id="GO:0005634">
    <property type="term" value="C:nucleus"/>
    <property type="evidence" value="ECO:0007669"/>
    <property type="project" value="UniProtKB-SubCell"/>
</dbReference>
<dbReference type="PANTHER" id="PTHR31319">
    <property type="entry name" value="ZINC FINGER PROTEIN CONSTANS-LIKE 4"/>
    <property type="match status" value="1"/>
</dbReference>
<comment type="subcellular location">
    <subcellularLocation>
        <location evidence="1 3">Nucleus</location>
    </subcellularLocation>
</comment>
<feature type="compositionally biased region" description="Low complexity" evidence="4">
    <location>
        <begin position="75"/>
        <end position="87"/>
    </location>
</feature>
<gene>
    <name evidence="6" type="ORF">DCAR_001835</name>
</gene>
<dbReference type="Gramene" id="KZN09179">
    <property type="protein sequence ID" value="KZN09179"/>
    <property type="gene ID" value="DCAR_001835"/>
</dbReference>
<comment type="caution">
    <text evidence="6">The sequence shown here is derived from an EMBL/GenBank/DDBJ whole genome shotgun (WGS) entry which is preliminary data.</text>
</comment>
<accession>A0A166GNZ9</accession>
<evidence type="ECO:0000313" key="6">
    <source>
        <dbReference type="EMBL" id="KZN09179.1"/>
    </source>
</evidence>
<feature type="domain" description="CCT" evidence="5">
    <location>
        <begin position="101"/>
        <end position="143"/>
    </location>
</feature>
<keyword evidence="2 3" id="KW-0539">Nucleus</keyword>
<dbReference type="PANTHER" id="PTHR31319:SF77">
    <property type="entry name" value="ZINC FINGER PROTEIN CONSTANS-LIKE 4"/>
    <property type="match status" value="1"/>
</dbReference>
<evidence type="ECO:0000256" key="4">
    <source>
        <dbReference type="SAM" id="MobiDB-lite"/>
    </source>
</evidence>
<evidence type="ECO:0000256" key="1">
    <source>
        <dbReference type="ARBA" id="ARBA00004123"/>
    </source>
</evidence>
<proteinExistence type="predicted"/>
<dbReference type="PROSITE" id="PS51017">
    <property type="entry name" value="CCT"/>
    <property type="match status" value="1"/>
</dbReference>
<dbReference type="GO" id="GO:0003700">
    <property type="term" value="F:DNA-binding transcription factor activity"/>
    <property type="evidence" value="ECO:0007669"/>
    <property type="project" value="TreeGrafter"/>
</dbReference>
<dbReference type="Pfam" id="PF06203">
    <property type="entry name" value="CCT"/>
    <property type="match status" value="1"/>
</dbReference>
<sequence length="144" mass="16384">MADRIIRSLLIQIITDLSRCSFQVLNLLFHSHWLFIALHLDASGRSGLLPPMYCTDARTLPEATNKGRTNLDCMSRGGASGSSSGTGTEPIILPQYRPGIRKAKVLRYREKRNEWKFEKTIRHSSRKANAETRGRVRGRFARRT</sequence>
<evidence type="ECO:0000256" key="2">
    <source>
        <dbReference type="ARBA" id="ARBA00023242"/>
    </source>
</evidence>
<dbReference type="GO" id="GO:0009909">
    <property type="term" value="P:regulation of flower development"/>
    <property type="evidence" value="ECO:0007669"/>
    <property type="project" value="InterPro"/>
</dbReference>
<name>A0A166GNZ9_DAUCS</name>